<organism evidence="1 2">
    <name type="scientific">Gordonia rubripertincta NBRC 101908</name>
    <dbReference type="NCBI Taxonomy" id="1077975"/>
    <lineage>
        <taxon>Bacteria</taxon>
        <taxon>Bacillati</taxon>
        <taxon>Actinomycetota</taxon>
        <taxon>Actinomycetes</taxon>
        <taxon>Mycobacteriales</taxon>
        <taxon>Gordoniaceae</taxon>
        <taxon>Gordonia</taxon>
    </lineage>
</organism>
<gene>
    <name evidence="1" type="ORF">GORBP_083_00710</name>
</gene>
<evidence type="ECO:0000313" key="2">
    <source>
        <dbReference type="Proteomes" id="UP000010744"/>
    </source>
</evidence>
<reference evidence="1 2" key="1">
    <citation type="submission" date="2012-08" db="EMBL/GenBank/DDBJ databases">
        <title>Whole genome shotgun sequence of Gordonia rubripertincta NBRC 101908.</title>
        <authorList>
            <person name="Takarada H."/>
            <person name="Hosoyama A."/>
            <person name="Tsuchikane K."/>
            <person name="Katsumata H."/>
            <person name="Baba S."/>
            <person name="Ohji S."/>
            <person name="Yamazaki S."/>
            <person name="Fujita N."/>
        </authorList>
    </citation>
    <scope>NUCLEOTIDE SEQUENCE [LARGE SCALE GENOMIC DNA]</scope>
    <source>
        <strain evidence="1 2">NBRC 101908</strain>
    </source>
</reference>
<keyword evidence="2" id="KW-1185">Reference proteome</keyword>
<name>A0ABQ0HXB6_GORRU</name>
<proteinExistence type="predicted"/>
<evidence type="ECO:0000313" key="1">
    <source>
        <dbReference type="EMBL" id="GAB86920.1"/>
    </source>
</evidence>
<dbReference type="Proteomes" id="UP000010744">
    <property type="component" value="Unassembled WGS sequence"/>
</dbReference>
<dbReference type="EMBL" id="BAHB01000083">
    <property type="protein sequence ID" value="GAB86920.1"/>
    <property type="molecule type" value="Genomic_DNA"/>
</dbReference>
<accession>A0ABQ0HXB6</accession>
<comment type="caution">
    <text evidence="1">The sequence shown here is derived from an EMBL/GenBank/DDBJ whole genome shotgun (WGS) entry which is preliminary data.</text>
</comment>
<sequence length="67" mass="7225">MRQIETEQIAHVHRLLSHINILTFIDMTYVRHAGTDISTPVDMASGVDTLSSQGAGRLGVGVALLPL</sequence>
<protein>
    <submittedName>
        <fullName evidence="1">Uncharacterized protein</fullName>
    </submittedName>
</protein>